<dbReference type="PANTHER" id="PTHR30244:SF34">
    <property type="entry name" value="DTDP-4-AMINO-4,6-DIDEOXYGALACTOSE TRANSAMINASE"/>
    <property type="match status" value="1"/>
</dbReference>
<dbReference type="PIRSF" id="PIRSF000390">
    <property type="entry name" value="PLP_StrS"/>
    <property type="match status" value="1"/>
</dbReference>
<keyword evidence="1" id="KW-0663">Pyridoxal phosphate</keyword>
<organism evidence="2 3">
    <name type="scientific">Candidatus Harrisonbacteria bacterium RIFCSPLOWO2_01_FULL_40_28</name>
    <dbReference type="NCBI Taxonomy" id="1798406"/>
    <lineage>
        <taxon>Bacteria</taxon>
        <taxon>Candidatus Harrisoniibacteriota</taxon>
    </lineage>
</organism>
<dbReference type="STRING" id="1798406.A3A04_00665"/>
<dbReference type="SUPFAM" id="SSF53383">
    <property type="entry name" value="PLP-dependent transferases"/>
    <property type="match status" value="1"/>
</dbReference>
<dbReference type="GO" id="GO:0030170">
    <property type="term" value="F:pyridoxal phosphate binding"/>
    <property type="evidence" value="ECO:0007669"/>
    <property type="project" value="TreeGrafter"/>
</dbReference>
<dbReference type="Pfam" id="PF01041">
    <property type="entry name" value="DegT_DnrJ_EryC1"/>
    <property type="match status" value="1"/>
</dbReference>
<evidence type="ECO:0008006" key="4">
    <source>
        <dbReference type="Google" id="ProtNLM"/>
    </source>
</evidence>
<comment type="similarity">
    <text evidence="1">Belongs to the DegT/DnrJ/EryC1 family.</text>
</comment>
<dbReference type="GO" id="GO:0000271">
    <property type="term" value="P:polysaccharide biosynthetic process"/>
    <property type="evidence" value="ECO:0007669"/>
    <property type="project" value="TreeGrafter"/>
</dbReference>
<dbReference type="InterPro" id="IPR015424">
    <property type="entry name" value="PyrdxlP-dep_Trfase"/>
</dbReference>
<dbReference type="InterPro" id="IPR000653">
    <property type="entry name" value="DegT/StrS_aminotransferase"/>
</dbReference>
<dbReference type="PANTHER" id="PTHR30244">
    <property type="entry name" value="TRANSAMINASE"/>
    <property type="match status" value="1"/>
</dbReference>
<sequence>MSIDELNLRYKLAHNTIDEDDIRDLIEWLKTNPRLTMSSTLTPAFEKKWSEWVGTKYSVFCNSGSSANLLMYAVLRGIRSSTDLKLKVVVPSVGWITSIAPAMQLKGYGKLLMCEADQDTFGLDLNYLEDLLKKHNPQIVMLVQVLGVPHKMDEILVLQKRYGFYLLEDACAAAGSSYKGRRVGSFGDMSSISTYFGHAFSTIEGGVVSTNDESLYEKLLMLRSHGWDRDLSPERQTILRKIHGVDDFHAPFVFYEDGFNLRPTDLSARLGLRQLDKIDWLVRRRFENHCLYRKLLGSFLKFQKYNDDSVVCSIHFGALAASVEERRRIVTALRENGIETRIFSAGNLGRHPFWIREFGVWSAPIADRIHFTGFFLPNHPSLERKDVEFVSQIVIDAIHGRS</sequence>
<evidence type="ECO:0000313" key="2">
    <source>
        <dbReference type="EMBL" id="OGY66064.1"/>
    </source>
</evidence>
<dbReference type="InterPro" id="IPR015422">
    <property type="entry name" value="PyrdxlP-dep_Trfase_small"/>
</dbReference>
<protein>
    <recommendedName>
        <fullName evidence="4">Aminotransferase DegT</fullName>
    </recommendedName>
</protein>
<accession>A0A1G1ZNB6</accession>
<dbReference type="Proteomes" id="UP000178517">
    <property type="component" value="Unassembled WGS sequence"/>
</dbReference>
<gene>
    <name evidence="2" type="ORF">A3A04_00665</name>
</gene>
<evidence type="ECO:0000313" key="3">
    <source>
        <dbReference type="Proteomes" id="UP000178517"/>
    </source>
</evidence>
<dbReference type="Gene3D" id="3.90.1150.10">
    <property type="entry name" value="Aspartate Aminotransferase, domain 1"/>
    <property type="match status" value="1"/>
</dbReference>
<dbReference type="EMBL" id="MHJI01000010">
    <property type="protein sequence ID" value="OGY66064.1"/>
    <property type="molecule type" value="Genomic_DNA"/>
</dbReference>
<dbReference type="InterPro" id="IPR015421">
    <property type="entry name" value="PyrdxlP-dep_Trfase_major"/>
</dbReference>
<dbReference type="GO" id="GO:0008483">
    <property type="term" value="F:transaminase activity"/>
    <property type="evidence" value="ECO:0007669"/>
    <property type="project" value="TreeGrafter"/>
</dbReference>
<dbReference type="AlphaFoldDB" id="A0A1G1ZNB6"/>
<name>A0A1G1ZNB6_9BACT</name>
<proteinExistence type="inferred from homology"/>
<reference evidence="2 3" key="1">
    <citation type="journal article" date="2016" name="Nat. Commun.">
        <title>Thousands of microbial genomes shed light on interconnected biogeochemical processes in an aquifer system.</title>
        <authorList>
            <person name="Anantharaman K."/>
            <person name="Brown C.T."/>
            <person name="Hug L.A."/>
            <person name="Sharon I."/>
            <person name="Castelle C.J."/>
            <person name="Probst A.J."/>
            <person name="Thomas B.C."/>
            <person name="Singh A."/>
            <person name="Wilkins M.J."/>
            <person name="Karaoz U."/>
            <person name="Brodie E.L."/>
            <person name="Williams K.H."/>
            <person name="Hubbard S.S."/>
            <person name="Banfield J.F."/>
        </authorList>
    </citation>
    <scope>NUCLEOTIDE SEQUENCE [LARGE SCALE GENOMIC DNA]</scope>
</reference>
<dbReference type="Gene3D" id="3.40.640.10">
    <property type="entry name" value="Type I PLP-dependent aspartate aminotransferase-like (Major domain)"/>
    <property type="match status" value="1"/>
</dbReference>
<comment type="caution">
    <text evidence="2">The sequence shown here is derived from an EMBL/GenBank/DDBJ whole genome shotgun (WGS) entry which is preliminary data.</text>
</comment>
<evidence type="ECO:0000256" key="1">
    <source>
        <dbReference type="RuleBase" id="RU004508"/>
    </source>
</evidence>